<dbReference type="RefSeq" id="WP_009532593.1">
    <property type="nucleotide sequence ID" value="NZ_JH590862.1"/>
</dbReference>
<dbReference type="Proteomes" id="UP000018466">
    <property type="component" value="Unassembled WGS sequence"/>
</dbReference>
<keyword evidence="2" id="KW-1185">Reference proteome</keyword>
<comment type="caution">
    <text evidence="1">The sequence shown here is derived from an EMBL/GenBank/DDBJ whole genome shotgun (WGS) entry which is preliminary data.</text>
</comment>
<evidence type="ECO:0000313" key="1">
    <source>
        <dbReference type="EMBL" id="EHO17161.1"/>
    </source>
</evidence>
<accession>A0AA36Y5A6</accession>
<organism evidence="1 2">
    <name type="scientific">Stomatobaculum longum</name>
    <dbReference type="NCBI Taxonomy" id="796942"/>
    <lineage>
        <taxon>Bacteria</taxon>
        <taxon>Bacillati</taxon>
        <taxon>Bacillota</taxon>
        <taxon>Clostridia</taxon>
        <taxon>Lachnospirales</taxon>
        <taxon>Lachnospiraceae</taxon>
        <taxon>Stomatobaculum</taxon>
    </lineage>
</organism>
<dbReference type="GeneID" id="86940535"/>
<proteinExistence type="predicted"/>
<gene>
    <name evidence="1" type="ORF">HMPREF9623_00760</name>
</gene>
<dbReference type="AlphaFoldDB" id="A0AA36Y5A6"/>
<reference evidence="1 2" key="1">
    <citation type="submission" date="2011-10" db="EMBL/GenBank/DDBJ databases">
        <title>The Genome Sequence of Lachnospiraceae bacterium ACC2.</title>
        <authorList>
            <consortium name="The Broad Institute Genome Sequencing Platform"/>
            <person name="Earl A."/>
            <person name="Ward D."/>
            <person name="Feldgarden M."/>
            <person name="Gevers D."/>
            <person name="Sizova M."/>
            <person name="Hazen A."/>
            <person name="Epstein S."/>
            <person name="Young S.K."/>
            <person name="Zeng Q."/>
            <person name="Gargeya S."/>
            <person name="Fitzgerald M."/>
            <person name="Haas B."/>
            <person name="Abouelleil A."/>
            <person name="Alvarado L."/>
            <person name="Arachchi H.M."/>
            <person name="Berlin A."/>
            <person name="Brown A."/>
            <person name="Chapman S.B."/>
            <person name="Chen Z."/>
            <person name="Dunbar C."/>
            <person name="Freedman E."/>
            <person name="Gearin G."/>
            <person name="Goldberg J."/>
            <person name="Griggs A."/>
            <person name="Gujja S."/>
            <person name="Heiman D."/>
            <person name="Howarth C."/>
            <person name="Larson L."/>
            <person name="Lui A."/>
            <person name="MacDonald P.J.P."/>
            <person name="Montmayeur A."/>
            <person name="Murphy C."/>
            <person name="Neiman D."/>
            <person name="Pearson M."/>
            <person name="Priest M."/>
            <person name="Roberts A."/>
            <person name="Saif S."/>
            <person name="Shea T."/>
            <person name="Shenoy N."/>
            <person name="Sisk P."/>
            <person name="Stolte C."/>
            <person name="Sykes S."/>
            <person name="Wortman J."/>
            <person name="Nusbaum C."/>
            <person name="Birren B."/>
        </authorList>
    </citation>
    <scope>NUCLEOTIDE SEQUENCE [LARGE SCALE GENOMIC DNA]</scope>
    <source>
        <strain evidence="1 2">ACC2</strain>
    </source>
</reference>
<evidence type="ECO:0000313" key="2">
    <source>
        <dbReference type="Proteomes" id="UP000018466"/>
    </source>
</evidence>
<sequence>MEFARKDQRAAQAAWAKAEQTLGGARQALIEALVGMIRTGGTGSFNMISDKDRIFFAGLMLSASPVATVEELEAEAEKVREMRRRLQAPKCNDCEGAPDLTGDFHMESWAGDEREVRALKYMILSTLQELSGAVHRALEKEVTDAPVNETFYRTLFTLGEDFAEEDLLQIAYGLDDLRAQVAVYGSEADADSRN</sequence>
<dbReference type="EMBL" id="AGEL01000006">
    <property type="protein sequence ID" value="EHO17161.1"/>
    <property type="molecule type" value="Genomic_DNA"/>
</dbReference>
<name>A0AA36Y5A6_9FIRM</name>
<protein>
    <submittedName>
        <fullName evidence="1">Uncharacterized protein</fullName>
    </submittedName>
</protein>